<keyword evidence="5 8" id="KW-0812">Transmembrane</keyword>
<dbReference type="Xenbase" id="XB-GENE-17337996">
    <property type="gene designation" value="pigc.S"/>
</dbReference>
<feature type="transmembrane region" description="Helical" evidence="8">
    <location>
        <begin position="194"/>
        <end position="213"/>
    </location>
</feature>
<gene>
    <name evidence="10 11" type="primary">pigc.S</name>
</gene>
<evidence type="ECO:0000256" key="6">
    <source>
        <dbReference type="ARBA" id="ARBA00022989"/>
    </source>
</evidence>
<evidence type="ECO:0000313" key="9">
    <source>
        <dbReference type="Proteomes" id="UP000186698"/>
    </source>
</evidence>
<keyword evidence="7 8" id="KW-0472">Membrane</keyword>
<dbReference type="AlphaFoldDB" id="A0A8J0V884"/>
<dbReference type="Pfam" id="PF06432">
    <property type="entry name" value="GPI2"/>
    <property type="match status" value="1"/>
</dbReference>
<evidence type="ECO:0000256" key="8">
    <source>
        <dbReference type="SAM" id="Phobius"/>
    </source>
</evidence>
<feature type="transmembrane region" description="Helical" evidence="8">
    <location>
        <begin position="220"/>
        <end position="238"/>
    </location>
</feature>
<name>A0A8J0V884_XENLA</name>
<keyword evidence="4" id="KW-0337">GPI-anchor biosynthesis</keyword>
<dbReference type="AGR" id="Xenbase:XB-GENE-17337996"/>
<feature type="transmembrane region" description="Helical" evidence="8">
    <location>
        <begin position="165"/>
        <end position="182"/>
    </location>
</feature>
<comment type="similarity">
    <text evidence="3">Belongs to the PIGC family.</text>
</comment>
<dbReference type="PANTHER" id="PTHR12982:SF0">
    <property type="entry name" value="PHOSPHATIDYLINOSITOL N-ACETYLGLUCOSAMINYLTRANSFERASE SUBUNIT C"/>
    <property type="match status" value="1"/>
</dbReference>
<feature type="transmembrane region" description="Helical" evidence="8">
    <location>
        <begin position="93"/>
        <end position="120"/>
    </location>
</feature>
<dbReference type="GO" id="GO:0006506">
    <property type="term" value="P:GPI anchor biosynthetic process"/>
    <property type="evidence" value="ECO:0007669"/>
    <property type="project" value="UniProtKB-UniPathway"/>
</dbReference>
<protein>
    <submittedName>
        <fullName evidence="10">Uncharacterized protein LOC100036967 isoform X1</fullName>
    </submittedName>
</protein>
<evidence type="ECO:0000313" key="10">
    <source>
        <dbReference type="RefSeq" id="XP_018114721.1"/>
    </source>
</evidence>
<feature type="transmembrane region" description="Helical" evidence="8">
    <location>
        <begin position="244"/>
        <end position="261"/>
    </location>
</feature>
<dbReference type="Proteomes" id="UP000186698">
    <property type="component" value="Chromosome 4S"/>
</dbReference>
<evidence type="ECO:0000256" key="3">
    <source>
        <dbReference type="ARBA" id="ARBA00008321"/>
    </source>
</evidence>
<dbReference type="InterPro" id="IPR009450">
    <property type="entry name" value="Plno_GlcNAc_GPI2"/>
</dbReference>
<feature type="transmembrane region" description="Helical" evidence="8">
    <location>
        <begin position="126"/>
        <end position="145"/>
    </location>
</feature>
<dbReference type="UniPathway" id="UPA00196"/>
<evidence type="ECO:0000256" key="2">
    <source>
        <dbReference type="ARBA" id="ARBA00004687"/>
    </source>
</evidence>
<dbReference type="GeneID" id="100036967"/>
<dbReference type="CTD" id="100036967"/>
<reference evidence="10" key="1">
    <citation type="submission" date="2025-08" db="UniProtKB">
        <authorList>
            <consortium name="RefSeq"/>
        </authorList>
    </citation>
    <scope>IDENTIFICATION</scope>
    <source>
        <strain evidence="10">J_2021</strain>
        <tissue evidence="10">Erythrocytes</tissue>
    </source>
</reference>
<evidence type="ECO:0000256" key="1">
    <source>
        <dbReference type="ARBA" id="ARBA00004141"/>
    </source>
</evidence>
<evidence type="ECO:0000256" key="4">
    <source>
        <dbReference type="ARBA" id="ARBA00022502"/>
    </source>
</evidence>
<keyword evidence="9" id="KW-1185">Reference proteome</keyword>
<accession>A0A8J0V884</accession>
<dbReference type="OrthoDB" id="196709at2759"/>
<evidence type="ECO:0000256" key="5">
    <source>
        <dbReference type="ARBA" id="ARBA00022692"/>
    </source>
</evidence>
<feature type="transmembrane region" description="Helical" evidence="8">
    <location>
        <begin position="297"/>
        <end position="315"/>
    </location>
</feature>
<organism evidence="9 10">
    <name type="scientific">Xenopus laevis</name>
    <name type="common">African clawed frog</name>
    <dbReference type="NCBI Taxonomy" id="8355"/>
    <lineage>
        <taxon>Eukaryota</taxon>
        <taxon>Metazoa</taxon>
        <taxon>Chordata</taxon>
        <taxon>Craniata</taxon>
        <taxon>Vertebrata</taxon>
        <taxon>Euteleostomi</taxon>
        <taxon>Amphibia</taxon>
        <taxon>Batrachia</taxon>
        <taxon>Anura</taxon>
        <taxon>Pipoidea</taxon>
        <taxon>Pipidae</taxon>
        <taxon>Xenopodinae</taxon>
        <taxon>Xenopus</taxon>
        <taxon>Xenopus</taxon>
    </lineage>
</organism>
<evidence type="ECO:0000313" key="11">
    <source>
        <dbReference type="Xenbase" id="XB-GENE-17337996"/>
    </source>
</evidence>
<evidence type="ECO:0000256" key="7">
    <source>
        <dbReference type="ARBA" id="ARBA00023136"/>
    </source>
</evidence>
<dbReference type="PIRSF" id="PIRSF016104">
    <property type="entry name" value="GPI2"/>
    <property type="match status" value="1"/>
</dbReference>
<dbReference type="PANTHER" id="PTHR12982">
    <property type="entry name" value="PHOSPHATIDYLINOSITOL GLYCAN, CLASS C"/>
    <property type="match status" value="1"/>
</dbReference>
<proteinExistence type="inferred from homology"/>
<comment type="pathway">
    <text evidence="2">Glycolipid biosynthesis; glycosylphosphatidylinositol-anchor biosynthesis.</text>
</comment>
<dbReference type="RefSeq" id="XP_018114721.1">
    <property type="nucleotide sequence ID" value="XM_018259232.2"/>
</dbReference>
<dbReference type="GO" id="GO:0000506">
    <property type="term" value="C:glycosylphosphatidylinositol-N-acetylglucosaminyltransferase (GPI-GnT) complex"/>
    <property type="evidence" value="ECO:0000318"/>
    <property type="project" value="GO_Central"/>
</dbReference>
<comment type="subcellular location">
    <subcellularLocation>
        <location evidence="1">Membrane</location>
        <topology evidence="1">Multi-pass membrane protein</topology>
    </subcellularLocation>
</comment>
<feature type="transmembrane region" description="Helical" evidence="8">
    <location>
        <begin position="273"/>
        <end position="291"/>
    </location>
</feature>
<keyword evidence="6 8" id="KW-1133">Transmembrane helix</keyword>
<sequence>MDWSNPEAWHWEIRYYTESIWQRSGMSPVLQSPGGEHYSSLSWGAGNPPSAPVGSPPIWKKVLYEHQPFPDNYVDNRFLEELRKNIYVRRYHYWAVVFEAGVVIQQLCSVCVFSVIWWYMDQDLLSPQKLCGVSLLLTLLGYILFDAVDKGEGRRDSGRTHWADLKSALVFVAFTYGFSPVLKTLTESISTDTIYAMSVLMLLGHLVFFDYGANAAVVSSTLSINMAIFASVCLASRLPRSLHAFAMVTFAIQIFALWPSLQRKLRANTPRTYIGVTFLFAILTMAGLLSISGVGALLFFLLLLSVTFLCPYCLIRLQLFKDNIYGPWDEAEIKDDLSRFLN</sequence>